<keyword evidence="1" id="KW-0732">Signal</keyword>
<evidence type="ECO:0000256" key="1">
    <source>
        <dbReference type="SAM" id="SignalP"/>
    </source>
</evidence>
<evidence type="ECO:0008006" key="4">
    <source>
        <dbReference type="Google" id="ProtNLM"/>
    </source>
</evidence>
<protein>
    <recommendedName>
        <fullName evidence="4">Lipoprotein</fullName>
    </recommendedName>
</protein>
<proteinExistence type="predicted"/>
<gene>
    <name evidence="2" type="ORF">FHR92_000780</name>
</gene>
<name>A0A7W3SQG3_9BACL</name>
<dbReference type="EMBL" id="JACJIP010000003">
    <property type="protein sequence ID" value="MBA9084326.1"/>
    <property type="molecule type" value="Genomic_DNA"/>
</dbReference>
<evidence type="ECO:0000313" key="2">
    <source>
        <dbReference type="EMBL" id="MBA9084326.1"/>
    </source>
</evidence>
<accession>A0A7W3SQG3</accession>
<reference evidence="2 3" key="1">
    <citation type="submission" date="2020-08" db="EMBL/GenBank/DDBJ databases">
        <title>Genomic Encyclopedia of Type Strains, Phase III (KMG-III): the genomes of soil and plant-associated and newly described type strains.</title>
        <authorList>
            <person name="Whitman W."/>
        </authorList>
    </citation>
    <scope>NUCLEOTIDE SEQUENCE [LARGE SCALE GENOMIC DNA]</scope>
    <source>
        <strain evidence="2 3">CECT 8693</strain>
    </source>
</reference>
<organism evidence="2 3">
    <name type="scientific">Fontibacillus solani</name>
    <dbReference type="NCBI Taxonomy" id="1572857"/>
    <lineage>
        <taxon>Bacteria</taxon>
        <taxon>Bacillati</taxon>
        <taxon>Bacillota</taxon>
        <taxon>Bacilli</taxon>
        <taxon>Bacillales</taxon>
        <taxon>Paenibacillaceae</taxon>
        <taxon>Fontibacillus</taxon>
    </lineage>
</organism>
<feature type="signal peptide" evidence="1">
    <location>
        <begin position="1"/>
        <end position="31"/>
    </location>
</feature>
<dbReference type="Proteomes" id="UP000567067">
    <property type="component" value="Unassembled WGS sequence"/>
</dbReference>
<keyword evidence="3" id="KW-1185">Reference proteome</keyword>
<feature type="chain" id="PRO_5039344698" description="Lipoprotein" evidence="1">
    <location>
        <begin position="32"/>
        <end position="155"/>
    </location>
</feature>
<dbReference type="PROSITE" id="PS51257">
    <property type="entry name" value="PROKAR_LIPOPROTEIN"/>
    <property type="match status" value="1"/>
</dbReference>
<evidence type="ECO:0000313" key="3">
    <source>
        <dbReference type="Proteomes" id="UP000567067"/>
    </source>
</evidence>
<dbReference type="RefSeq" id="WP_182534382.1">
    <property type="nucleotide sequence ID" value="NZ_JACJIP010000003.1"/>
</dbReference>
<comment type="caution">
    <text evidence="2">The sequence shown here is derived from an EMBL/GenBank/DDBJ whole genome shotgun (WGS) entry which is preliminary data.</text>
</comment>
<dbReference type="AlphaFoldDB" id="A0A7W3SQG3"/>
<sequence length="155" mass="17158">MMMKRFWSGMIVALVLVVVAGCGGSAAPPTAAFGDTVITVGSSTPGELLDAGFTPKEYSIKLDEKTMSSKTFDSKGIEMKKGGKGYARISMMNDSNSNKAYKDCKIYSVYYNPQFQTLVYEDVLINGINFRGYTRDQVKDAMKDKKIHIEFKTMV</sequence>